<dbReference type="InterPro" id="IPR013766">
    <property type="entry name" value="Thioredoxin_domain"/>
</dbReference>
<dbReference type="InterPro" id="IPR036249">
    <property type="entry name" value="Thioredoxin-like_sf"/>
</dbReference>
<sequence>MVDVGDDAPDFAASLVTDDIEPFRLADRVGDGPIVLAFFPAAFSSTCTDEMRTIRDEFDRFPEACTVLGVSTDLPHALAAYREEYDLPFGLVADPDHRAIEAYDAIADFDHYGVDTVARRSVFVIDADGTVAYRWLADEHGQEPDYAAVADAASEVVVPN</sequence>
<protein>
    <submittedName>
        <fullName evidence="5">Peroxiredoxin</fullName>
    </submittedName>
</protein>
<evidence type="ECO:0000313" key="6">
    <source>
        <dbReference type="Proteomes" id="UP000323537"/>
    </source>
</evidence>
<dbReference type="PANTHER" id="PTHR43110">
    <property type="entry name" value="THIOL PEROXIDASE"/>
    <property type="match status" value="1"/>
</dbReference>
<dbReference type="PIRSF" id="PIRSF000239">
    <property type="entry name" value="AHPC"/>
    <property type="match status" value="1"/>
</dbReference>
<evidence type="ECO:0000313" key="5">
    <source>
        <dbReference type="EMBL" id="SFH54871.1"/>
    </source>
</evidence>
<keyword evidence="2" id="KW-0676">Redox-active center</keyword>
<dbReference type="GO" id="GO:0016209">
    <property type="term" value="F:antioxidant activity"/>
    <property type="evidence" value="ECO:0007669"/>
    <property type="project" value="InterPro"/>
</dbReference>
<evidence type="ECO:0000256" key="3">
    <source>
        <dbReference type="PIRSR" id="PIRSR000239-1"/>
    </source>
</evidence>
<reference evidence="5 6" key="1">
    <citation type="submission" date="2016-10" db="EMBL/GenBank/DDBJ databases">
        <authorList>
            <person name="Varghese N."/>
            <person name="Submissions S."/>
        </authorList>
    </citation>
    <scope>NUCLEOTIDE SEQUENCE [LARGE SCALE GENOMIC DNA]</scope>
    <source>
        <strain evidence="5 6">CGMCC 1.6377</strain>
    </source>
</reference>
<organism evidence="5 6">
    <name type="scientific">Halorubrum aquaticum</name>
    <dbReference type="NCBI Taxonomy" id="387340"/>
    <lineage>
        <taxon>Archaea</taxon>
        <taxon>Methanobacteriati</taxon>
        <taxon>Methanobacteriota</taxon>
        <taxon>Stenosarchaea group</taxon>
        <taxon>Halobacteria</taxon>
        <taxon>Halobacteriales</taxon>
        <taxon>Haloferacaceae</taxon>
        <taxon>Halorubrum</taxon>
    </lineage>
</organism>
<dbReference type="Pfam" id="PF00578">
    <property type="entry name" value="AhpC-TSA"/>
    <property type="match status" value="1"/>
</dbReference>
<dbReference type="AlphaFoldDB" id="A0A1I3AZM8"/>
<dbReference type="RefSeq" id="WP_149784356.1">
    <property type="nucleotide sequence ID" value="NZ_BAAADP010000001.1"/>
</dbReference>
<evidence type="ECO:0000256" key="1">
    <source>
        <dbReference type="ARBA" id="ARBA00023002"/>
    </source>
</evidence>
<dbReference type="Proteomes" id="UP000323537">
    <property type="component" value="Unassembled WGS sequence"/>
</dbReference>
<dbReference type="OrthoDB" id="6924at2157"/>
<dbReference type="PROSITE" id="PS51352">
    <property type="entry name" value="THIOREDOXIN_2"/>
    <property type="match status" value="1"/>
</dbReference>
<evidence type="ECO:0000256" key="2">
    <source>
        <dbReference type="ARBA" id="ARBA00023284"/>
    </source>
</evidence>
<dbReference type="GO" id="GO:0016491">
    <property type="term" value="F:oxidoreductase activity"/>
    <property type="evidence" value="ECO:0007669"/>
    <property type="project" value="UniProtKB-KW"/>
</dbReference>
<dbReference type="InterPro" id="IPR024706">
    <property type="entry name" value="Peroxiredoxin_AhpC-typ"/>
</dbReference>
<keyword evidence="1" id="KW-0560">Oxidoreductase</keyword>
<dbReference type="Gene3D" id="3.40.30.10">
    <property type="entry name" value="Glutaredoxin"/>
    <property type="match status" value="1"/>
</dbReference>
<keyword evidence="6" id="KW-1185">Reference proteome</keyword>
<proteinExistence type="predicted"/>
<feature type="domain" description="Thioredoxin" evidence="4">
    <location>
        <begin position="2"/>
        <end position="158"/>
    </location>
</feature>
<dbReference type="InterPro" id="IPR050455">
    <property type="entry name" value="Tpx_Peroxidase_subfamily"/>
</dbReference>
<dbReference type="PANTHER" id="PTHR43110:SF1">
    <property type="entry name" value="THIOL PEROXIDASE"/>
    <property type="match status" value="1"/>
</dbReference>
<dbReference type="EMBL" id="FOPZ01000008">
    <property type="protein sequence ID" value="SFH54871.1"/>
    <property type="molecule type" value="Genomic_DNA"/>
</dbReference>
<name>A0A1I3AZM8_9EURY</name>
<gene>
    <name evidence="5" type="ORF">SAMN04488066_10828</name>
</gene>
<dbReference type="InterPro" id="IPR000866">
    <property type="entry name" value="AhpC/TSA"/>
</dbReference>
<accession>A0A1I3AZM8</accession>
<evidence type="ECO:0000259" key="4">
    <source>
        <dbReference type="PROSITE" id="PS51352"/>
    </source>
</evidence>
<dbReference type="SUPFAM" id="SSF52833">
    <property type="entry name" value="Thioredoxin-like"/>
    <property type="match status" value="1"/>
</dbReference>
<feature type="active site" description="Cysteine sulfenic acid (-SOH) intermediate; for peroxidase activity" evidence="3">
    <location>
        <position position="47"/>
    </location>
</feature>